<name>A0A6M0SEB1_9CYAN</name>
<keyword evidence="1" id="KW-1133">Transmembrane helix</keyword>
<keyword evidence="1" id="KW-0812">Transmembrane</keyword>
<feature type="transmembrane region" description="Helical" evidence="1">
    <location>
        <begin position="131"/>
        <end position="151"/>
    </location>
</feature>
<evidence type="ECO:0000313" key="3">
    <source>
        <dbReference type="Proteomes" id="UP000473574"/>
    </source>
</evidence>
<proteinExistence type="predicted"/>
<keyword evidence="2" id="KW-0547">Nucleotide-binding</keyword>
<protein>
    <submittedName>
        <fullName evidence="2">ABC transporter ATP-binding protein</fullName>
    </submittedName>
</protein>
<dbReference type="RefSeq" id="WP_163668364.1">
    <property type="nucleotide sequence ID" value="NZ_QZCE01000002.1"/>
</dbReference>
<organism evidence="2 3">
    <name type="scientific">Adonisia turfae CCMR0082</name>
    <dbReference type="NCBI Taxonomy" id="2304604"/>
    <lineage>
        <taxon>Bacteria</taxon>
        <taxon>Bacillati</taxon>
        <taxon>Cyanobacteriota</taxon>
        <taxon>Adonisia</taxon>
        <taxon>Adonisia turfae</taxon>
    </lineage>
</organism>
<comment type="caution">
    <text evidence="2">The sequence shown here is derived from an EMBL/GenBank/DDBJ whole genome shotgun (WGS) entry which is preliminary data.</text>
</comment>
<keyword evidence="2" id="KW-0067">ATP-binding</keyword>
<dbReference type="GO" id="GO:0005524">
    <property type="term" value="F:ATP binding"/>
    <property type="evidence" value="ECO:0007669"/>
    <property type="project" value="UniProtKB-KW"/>
</dbReference>
<gene>
    <name evidence="2" type="ORF">D0962_26780</name>
</gene>
<evidence type="ECO:0000256" key="1">
    <source>
        <dbReference type="SAM" id="Phobius"/>
    </source>
</evidence>
<reference evidence="2 3" key="1">
    <citation type="journal article" date="2020" name="Microb. Ecol.">
        <title>Ecogenomics of the Marine Benthic Filamentous Cyanobacterium Adonisia.</title>
        <authorList>
            <person name="Walter J.M."/>
            <person name="Coutinho F.H."/>
            <person name="Leomil L."/>
            <person name="Hargreaves P.I."/>
            <person name="Campeao M.E."/>
            <person name="Vieira V.V."/>
            <person name="Silva B.S."/>
            <person name="Fistarol G.O."/>
            <person name="Salomon P.S."/>
            <person name="Sawabe T."/>
            <person name="Mino S."/>
            <person name="Hosokawa M."/>
            <person name="Miyashita H."/>
            <person name="Maruyama F."/>
            <person name="van Verk M.C."/>
            <person name="Dutilh B.E."/>
            <person name="Thompson C.C."/>
            <person name="Thompson F.L."/>
        </authorList>
    </citation>
    <scope>NUCLEOTIDE SEQUENCE [LARGE SCALE GENOMIC DNA]</scope>
    <source>
        <strain evidence="2 3">CCMR0082</strain>
    </source>
</reference>
<evidence type="ECO:0000313" key="2">
    <source>
        <dbReference type="EMBL" id="NEZ66321.1"/>
    </source>
</evidence>
<accession>A0A6M0SEB1</accession>
<dbReference type="Proteomes" id="UP000473574">
    <property type="component" value="Unassembled WGS sequence"/>
</dbReference>
<sequence length="209" mass="22844">MTISTQNAPKSLDSVLKQYGAEAKHAVTQILAEYGVRVTDPIAAVISSIYAANLQNLAELARVPTVFQDQVKNEVESFGALTQDLKEQLRGILAQKNFDLSKELGTELGKVVEKAVIKHCQRIDRVKEKQFWVMAGLPALGIAGLLMWGGVGYGYARGMDRISQGGQAKILSSAELAALQWLTSEEGKQAWEMGIHNRGVIQQCFEGLE</sequence>
<dbReference type="EMBL" id="QZCE01000002">
    <property type="protein sequence ID" value="NEZ66321.1"/>
    <property type="molecule type" value="Genomic_DNA"/>
</dbReference>
<keyword evidence="1" id="KW-0472">Membrane</keyword>
<dbReference type="AlphaFoldDB" id="A0A6M0SEB1"/>